<gene>
    <name evidence="2" type="ORF">CKY01_03140</name>
</gene>
<proteinExistence type="predicted"/>
<evidence type="ECO:0000313" key="3">
    <source>
        <dbReference type="Proteomes" id="UP000250870"/>
    </source>
</evidence>
<accession>A0A329VMR3</accession>
<dbReference type="EMBL" id="NSCI01000002">
    <property type="protein sequence ID" value="RAW93099.1"/>
    <property type="molecule type" value="Genomic_DNA"/>
</dbReference>
<dbReference type="SUPFAM" id="SSF55846">
    <property type="entry name" value="N-acetylmuramoyl-L-alanine amidase-like"/>
    <property type="match status" value="1"/>
</dbReference>
<name>A0A329VMR3_9GAMM</name>
<dbReference type="Proteomes" id="UP000250870">
    <property type="component" value="Unassembled WGS sequence"/>
</dbReference>
<keyword evidence="1" id="KW-0812">Transmembrane</keyword>
<protein>
    <submittedName>
        <fullName evidence="2">Uncharacterized protein</fullName>
    </submittedName>
</protein>
<dbReference type="Gene3D" id="3.40.80.10">
    <property type="entry name" value="Peptidoglycan recognition protein-like"/>
    <property type="match status" value="1"/>
</dbReference>
<dbReference type="GO" id="GO:0009253">
    <property type="term" value="P:peptidoglycan catabolic process"/>
    <property type="evidence" value="ECO:0007669"/>
    <property type="project" value="InterPro"/>
</dbReference>
<evidence type="ECO:0000256" key="1">
    <source>
        <dbReference type="SAM" id="Phobius"/>
    </source>
</evidence>
<dbReference type="InterPro" id="IPR036505">
    <property type="entry name" value="Amidase/PGRP_sf"/>
</dbReference>
<feature type="transmembrane region" description="Helical" evidence="1">
    <location>
        <begin position="6"/>
        <end position="30"/>
    </location>
</feature>
<keyword evidence="1" id="KW-1133">Transmembrane helix</keyword>
<comment type="caution">
    <text evidence="2">The sequence shown here is derived from an EMBL/GenBank/DDBJ whole genome shotgun (WGS) entry which is preliminary data.</text>
</comment>
<dbReference type="GO" id="GO:0008745">
    <property type="term" value="F:N-acetylmuramoyl-L-alanine amidase activity"/>
    <property type="evidence" value="ECO:0007669"/>
    <property type="project" value="InterPro"/>
</dbReference>
<keyword evidence="1" id="KW-0472">Membrane</keyword>
<evidence type="ECO:0000313" key="2">
    <source>
        <dbReference type="EMBL" id="RAW93099.1"/>
    </source>
</evidence>
<organism evidence="2 3">
    <name type="scientific">Photorhabdus laumondii subsp. clarkei</name>
    <dbReference type="NCBI Taxonomy" id="2029685"/>
    <lineage>
        <taxon>Bacteria</taxon>
        <taxon>Pseudomonadati</taxon>
        <taxon>Pseudomonadota</taxon>
        <taxon>Gammaproteobacteria</taxon>
        <taxon>Enterobacterales</taxon>
        <taxon>Morganellaceae</taxon>
        <taxon>Photorhabdus</taxon>
    </lineage>
</organism>
<reference evidence="2 3" key="1">
    <citation type="journal article" date="2018" name="Int. J. Syst. Evol. Microbiol.">
        <title>Whole-genome-based revisit of Photorhabdus phylogeny: proposal for the elevation of most Photorhabdus subspecies to the species level and description of one novel species Photorhabdus bodei sp. nov., and one novel subspecies Photorhabdus laumondii subsp. clarkei subsp. nov.</title>
        <authorList>
            <person name="Machado R.A.R."/>
            <person name="Wuthrich D."/>
            <person name="Kuhnert P."/>
            <person name="Arce C.C.M."/>
            <person name="Thonen L."/>
            <person name="Ruiz C."/>
            <person name="Zhang X."/>
            <person name="Robert C.A.M."/>
            <person name="Karimi J."/>
            <person name="Kamali S."/>
            <person name="Ma J."/>
            <person name="Bruggmann R."/>
            <person name="Erb M."/>
        </authorList>
    </citation>
    <scope>NUCLEOTIDE SEQUENCE [LARGE SCALE GENOMIC DNA]</scope>
    <source>
        <strain evidence="2 3">BOJ-47</strain>
    </source>
</reference>
<dbReference type="AlphaFoldDB" id="A0A329VMR3"/>
<sequence length="72" mass="8684">MPTGEQLFYWLFIVLVCLRESFVVLTQWFIGRPGYIKEHITGYNDVVLGRKIDLGLYFDWTHYQQLLQEQKE</sequence>